<dbReference type="PANTHER" id="PTHR33463:SF198">
    <property type="entry name" value="RPP4C3"/>
    <property type="match status" value="1"/>
</dbReference>
<evidence type="ECO:0000256" key="2">
    <source>
        <dbReference type="SAM" id="Coils"/>
    </source>
</evidence>
<dbReference type="SUPFAM" id="SSF52540">
    <property type="entry name" value="P-loop containing nucleoside triphosphate hydrolases"/>
    <property type="match status" value="1"/>
</dbReference>
<evidence type="ECO:0000313" key="5">
    <source>
        <dbReference type="Proteomes" id="UP001281410"/>
    </source>
</evidence>
<dbReference type="PANTHER" id="PTHR33463">
    <property type="entry name" value="NB-ARC DOMAIN-CONTAINING PROTEIN-RELATED"/>
    <property type="match status" value="1"/>
</dbReference>
<keyword evidence="5" id="KW-1185">Reference proteome</keyword>
<reference evidence="4" key="1">
    <citation type="journal article" date="2023" name="Plant J.">
        <title>Genome sequences and population genomics provide insights into the demographic history, inbreeding, and mutation load of two 'living fossil' tree species of Dipteronia.</title>
        <authorList>
            <person name="Feng Y."/>
            <person name="Comes H.P."/>
            <person name="Chen J."/>
            <person name="Zhu S."/>
            <person name="Lu R."/>
            <person name="Zhang X."/>
            <person name="Li P."/>
            <person name="Qiu J."/>
            <person name="Olsen K.M."/>
            <person name="Qiu Y."/>
        </authorList>
    </citation>
    <scope>NUCLEOTIDE SEQUENCE</scope>
    <source>
        <strain evidence="4">NBL</strain>
    </source>
</reference>
<dbReference type="Proteomes" id="UP001281410">
    <property type="component" value="Unassembled WGS sequence"/>
</dbReference>
<dbReference type="Gene3D" id="3.40.50.300">
    <property type="entry name" value="P-loop containing nucleotide triphosphate hydrolases"/>
    <property type="match status" value="1"/>
</dbReference>
<dbReference type="EMBL" id="JANJYJ010000007">
    <property type="protein sequence ID" value="KAK3200232.1"/>
    <property type="molecule type" value="Genomic_DNA"/>
</dbReference>
<dbReference type="InterPro" id="IPR002182">
    <property type="entry name" value="NB-ARC"/>
</dbReference>
<evidence type="ECO:0000256" key="1">
    <source>
        <dbReference type="ARBA" id="ARBA00022821"/>
    </source>
</evidence>
<comment type="caution">
    <text evidence="4">The sequence shown here is derived from an EMBL/GenBank/DDBJ whole genome shotgun (WGS) entry which is preliminary data.</text>
</comment>
<dbReference type="AlphaFoldDB" id="A0AAE0E2A7"/>
<sequence>MTEIVNAVAGNIAGKIVEYLVAPITLPFSYLWNYKSNFDNLKEQVKMLEGRRDSVQLLVKVGEELLPYVKIWQDRVNKVIDEASEPINEDNPVQANIQCCKGSSCPNLMKRYRRSKKAAGKLKDVVGLEQEAAQFKEVSSRTIQEETWLQSSDGYEAFESRTSISKEIIAALCKPDVHVVGIYGMGGIGKTTLAKKVARQAKQDNLFDEIIFVEVSKTPDIQNLQEEIGEKFALIRFESFEEALRVAKKADGMLVYGWSIRSKVAAFGWSKRRNGLVS</sequence>
<keyword evidence="1" id="KW-0611">Plant defense</keyword>
<protein>
    <recommendedName>
        <fullName evidence="3">NB-ARC domain-containing protein</fullName>
    </recommendedName>
</protein>
<organism evidence="4 5">
    <name type="scientific">Dipteronia sinensis</name>
    <dbReference type="NCBI Taxonomy" id="43782"/>
    <lineage>
        <taxon>Eukaryota</taxon>
        <taxon>Viridiplantae</taxon>
        <taxon>Streptophyta</taxon>
        <taxon>Embryophyta</taxon>
        <taxon>Tracheophyta</taxon>
        <taxon>Spermatophyta</taxon>
        <taxon>Magnoliopsida</taxon>
        <taxon>eudicotyledons</taxon>
        <taxon>Gunneridae</taxon>
        <taxon>Pentapetalae</taxon>
        <taxon>rosids</taxon>
        <taxon>malvids</taxon>
        <taxon>Sapindales</taxon>
        <taxon>Sapindaceae</taxon>
        <taxon>Hippocastanoideae</taxon>
        <taxon>Acereae</taxon>
        <taxon>Dipteronia</taxon>
    </lineage>
</organism>
<feature type="domain" description="NB-ARC" evidence="3">
    <location>
        <begin position="166"/>
        <end position="235"/>
    </location>
</feature>
<feature type="coiled-coil region" evidence="2">
    <location>
        <begin position="31"/>
        <end position="58"/>
    </location>
</feature>
<evidence type="ECO:0000259" key="3">
    <source>
        <dbReference type="Pfam" id="PF00931"/>
    </source>
</evidence>
<dbReference type="GO" id="GO:0043531">
    <property type="term" value="F:ADP binding"/>
    <property type="evidence" value="ECO:0007669"/>
    <property type="project" value="InterPro"/>
</dbReference>
<dbReference type="InterPro" id="IPR027417">
    <property type="entry name" value="P-loop_NTPase"/>
</dbReference>
<dbReference type="InterPro" id="IPR050905">
    <property type="entry name" value="Plant_NBS-LRR"/>
</dbReference>
<dbReference type="Pfam" id="PF00931">
    <property type="entry name" value="NB-ARC"/>
    <property type="match status" value="1"/>
</dbReference>
<gene>
    <name evidence="4" type="ORF">Dsin_023647</name>
</gene>
<name>A0AAE0E2A7_9ROSI</name>
<accession>A0AAE0E2A7</accession>
<evidence type="ECO:0000313" key="4">
    <source>
        <dbReference type="EMBL" id="KAK3200232.1"/>
    </source>
</evidence>
<proteinExistence type="predicted"/>
<keyword evidence="2" id="KW-0175">Coiled coil</keyword>